<keyword evidence="2" id="KW-1185">Reference proteome</keyword>
<evidence type="ECO:0000313" key="2">
    <source>
        <dbReference type="Proteomes" id="UP000828941"/>
    </source>
</evidence>
<comment type="caution">
    <text evidence="1">The sequence shown here is derived from an EMBL/GenBank/DDBJ whole genome shotgun (WGS) entry which is preliminary data.</text>
</comment>
<organism evidence="1 2">
    <name type="scientific">Bauhinia variegata</name>
    <name type="common">Purple orchid tree</name>
    <name type="synonym">Phanera variegata</name>
    <dbReference type="NCBI Taxonomy" id="167791"/>
    <lineage>
        <taxon>Eukaryota</taxon>
        <taxon>Viridiplantae</taxon>
        <taxon>Streptophyta</taxon>
        <taxon>Embryophyta</taxon>
        <taxon>Tracheophyta</taxon>
        <taxon>Spermatophyta</taxon>
        <taxon>Magnoliopsida</taxon>
        <taxon>eudicotyledons</taxon>
        <taxon>Gunneridae</taxon>
        <taxon>Pentapetalae</taxon>
        <taxon>rosids</taxon>
        <taxon>fabids</taxon>
        <taxon>Fabales</taxon>
        <taxon>Fabaceae</taxon>
        <taxon>Cercidoideae</taxon>
        <taxon>Cercideae</taxon>
        <taxon>Bauhiniinae</taxon>
        <taxon>Bauhinia</taxon>
    </lineage>
</organism>
<proteinExistence type="predicted"/>
<dbReference type="Proteomes" id="UP000828941">
    <property type="component" value="Chromosome 13"/>
</dbReference>
<dbReference type="EMBL" id="CM039438">
    <property type="protein sequence ID" value="KAI4300583.1"/>
    <property type="molecule type" value="Genomic_DNA"/>
</dbReference>
<accession>A0ACB9KU23</accession>
<sequence>MSYVVLGSLDQTLLVKGKQKGDPVWVSLLIKTTEFPRLAGVATRGLKMLGDFLTRILILLLGYAYPGFECYKAVEKNRVEIEELRFWCQYWIIVAIFTVVEKFTDIFISWLPMYGEMKLALIIYMWYPKTKGTGYIYKSILRPVVARHENEIDRKLMEWRARVWDLTIFYWQNCAQLGHSAFFQGLEYLATQSRFSTSGFAKKNDGPNQNEPQWPSKGSDKETNLTLKNIKRPPSPPPSPGRYINRNMSLTPRGRTVQIRLDSQENNESGSPRTPRPRAQDDLTKDSLNQARTRLRRLNTAN</sequence>
<evidence type="ECO:0000313" key="1">
    <source>
        <dbReference type="EMBL" id="KAI4300583.1"/>
    </source>
</evidence>
<protein>
    <submittedName>
        <fullName evidence="1">Uncharacterized protein</fullName>
    </submittedName>
</protein>
<reference evidence="1 2" key="1">
    <citation type="journal article" date="2022" name="DNA Res.">
        <title>Chromosomal-level genome assembly of the orchid tree Bauhinia variegata (Leguminosae; Cercidoideae) supports the allotetraploid origin hypothesis of Bauhinia.</title>
        <authorList>
            <person name="Zhong Y."/>
            <person name="Chen Y."/>
            <person name="Zheng D."/>
            <person name="Pang J."/>
            <person name="Liu Y."/>
            <person name="Luo S."/>
            <person name="Meng S."/>
            <person name="Qian L."/>
            <person name="Wei D."/>
            <person name="Dai S."/>
            <person name="Zhou R."/>
        </authorList>
    </citation>
    <scope>NUCLEOTIDE SEQUENCE [LARGE SCALE GENOMIC DNA]</scope>
    <source>
        <strain evidence="1">BV-YZ2020</strain>
    </source>
</reference>
<name>A0ACB9KU23_BAUVA</name>
<gene>
    <name evidence="1" type="ORF">L6164_033942</name>
</gene>